<feature type="compositionally biased region" description="Polar residues" evidence="1">
    <location>
        <begin position="1"/>
        <end position="13"/>
    </location>
</feature>
<sequence length="33" mass="3840">MPPHSSQSQSFIRTRTPGLLHEQSEETMKLVTW</sequence>
<feature type="compositionally biased region" description="Basic and acidic residues" evidence="1">
    <location>
        <begin position="22"/>
        <end position="33"/>
    </location>
</feature>
<reference evidence="2" key="2">
    <citation type="journal article" date="2015" name="Data Brief">
        <title>Shoot transcriptome of the giant reed, Arundo donax.</title>
        <authorList>
            <person name="Barrero R.A."/>
            <person name="Guerrero F.D."/>
            <person name="Moolhuijzen P."/>
            <person name="Goolsby J.A."/>
            <person name="Tidwell J."/>
            <person name="Bellgard S.E."/>
            <person name="Bellgard M.I."/>
        </authorList>
    </citation>
    <scope>NUCLEOTIDE SEQUENCE</scope>
    <source>
        <tissue evidence="2">Shoot tissue taken approximately 20 cm above the soil surface</tissue>
    </source>
</reference>
<accession>A0A0A9FXQ3</accession>
<feature type="region of interest" description="Disordered" evidence="1">
    <location>
        <begin position="1"/>
        <end position="33"/>
    </location>
</feature>
<reference evidence="2" key="1">
    <citation type="submission" date="2014-09" db="EMBL/GenBank/DDBJ databases">
        <authorList>
            <person name="Magalhaes I.L.F."/>
            <person name="Oliveira U."/>
            <person name="Santos F.R."/>
            <person name="Vidigal T.H.D.A."/>
            <person name="Brescovit A.D."/>
            <person name="Santos A.J."/>
        </authorList>
    </citation>
    <scope>NUCLEOTIDE SEQUENCE</scope>
    <source>
        <tissue evidence="2">Shoot tissue taken approximately 20 cm above the soil surface</tissue>
    </source>
</reference>
<protein>
    <submittedName>
        <fullName evidence="2">Uncharacterized protein</fullName>
    </submittedName>
</protein>
<organism evidence="2">
    <name type="scientific">Arundo donax</name>
    <name type="common">Giant reed</name>
    <name type="synonym">Donax arundinaceus</name>
    <dbReference type="NCBI Taxonomy" id="35708"/>
    <lineage>
        <taxon>Eukaryota</taxon>
        <taxon>Viridiplantae</taxon>
        <taxon>Streptophyta</taxon>
        <taxon>Embryophyta</taxon>
        <taxon>Tracheophyta</taxon>
        <taxon>Spermatophyta</taxon>
        <taxon>Magnoliopsida</taxon>
        <taxon>Liliopsida</taxon>
        <taxon>Poales</taxon>
        <taxon>Poaceae</taxon>
        <taxon>PACMAD clade</taxon>
        <taxon>Arundinoideae</taxon>
        <taxon>Arundineae</taxon>
        <taxon>Arundo</taxon>
    </lineage>
</organism>
<name>A0A0A9FXQ3_ARUDO</name>
<evidence type="ECO:0000256" key="1">
    <source>
        <dbReference type="SAM" id="MobiDB-lite"/>
    </source>
</evidence>
<dbReference type="AlphaFoldDB" id="A0A0A9FXQ3"/>
<proteinExistence type="predicted"/>
<evidence type="ECO:0000313" key="2">
    <source>
        <dbReference type="EMBL" id="JAE15086.1"/>
    </source>
</evidence>
<dbReference type="EMBL" id="GBRH01182810">
    <property type="protein sequence ID" value="JAE15086.1"/>
    <property type="molecule type" value="Transcribed_RNA"/>
</dbReference>